<keyword evidence="9" id="KW-0378">Hydrolase</keyword>
<dbReference type="PROSITE" id="PS00385">
    <property type="entry name" value="ALPHA_L_FUCOSIDASE"/>
    <property type="match status" value="1"/>
</dbReference>
<evidence type="ECO:0000256" key="7">
    <source>
        <dbReference type="ARBA" id="ARBA00014025"/>
    </source>
</evidence>
<evidence type="ECO:0000256" key="14">
    <source>
        <dbReference type="SAM" id="MobiDB-lite"/>
    </source>
</evidence>
<keyword evidence="8" id="KW-0732">Signal</keyword>
<dbReference type="InterPro" id="IPR031919">
    <property type="entry name" value="Fucosidase_C"/>
</dbReference>
<dbReference type="AlphaFoldDB" id="A0A2U4CP59"/>
<accession>A0A2U4CP59</accession>
<evidence type="ECO:0000256" key="6">
    <source>
        <dbReference type="ARBA" id="ARBA00012662"/>
    </source>
</evidence>
<comment type="subunit">
    <text evidence="5">Homotetramer.</text>
</comment>
<protein>
    <recommendedName>
        <fullName evidence="7">Tissue alpha-L-fucosidase</fullName>
        <ecNumber evidence="6">3.2.1.51</ecNumber>
    </recommendedName>
    <alternativeName>
        <fullName evidence="12">Alpha-L-fucosidase I</fullName>
    </alternativeName>
    <alternativeName>
        <fullName evidence="13">Alpha-L-fucoside fucohydrolase 1</fullName>
    </alternativeName>
</protein>
<feature type="domain" description="Alpha-L-fucosidase C-terminal" evidence="16">
    <location>
        <begin position="434"/>
        <end position="513"/>
    </location>
</feature>
<dbReference type="GO" id="GO:0005764">
    <property type="term" value="C:lysosome"/>
    <property type="evidence" value="ECO:0007669"/>
    <property type="project" value="TreeGrafter"/>
</dbReference>
<comment type="function">
    <text evidence="3">Alpha-L-fucosidase is responsible for hydrolyzing the alpha-1,6-linked fucose joined to the reducing-end N-acetylglucosamine of the carbohydrate moieties of glycoproteins.</text>
</comment>
<dbReference type="GO" id="GO:0006004">
    <property type="term" value="P:fucose metabolic process"/>
    <property type="evidence" value="ECO:0007669"/>
    <property type="project" value="InterPro"/>
</dbReference>
<evidence type="ECO:0000256" key="4">
    <source>
        <dbReference type="ARBA" id="ARBA00007951"/>
    </source>
</evidence>
<gene>
    <name evidence="18" type="primary">FUCA2</name>
</gene>
<dbReference type="InterPro" id="IPR013780">
    <property type="entry name" value="Glyco_hydro_b"/>
</dbReference>
<dbReference type="Gene3D" id="2.60.40.1180">
    <property type="entry name" value="Golgi alpha-mannosidase II"/>
    <property type="match status" value="1"/>
</dbReference>
<evidence type="ECO:0000256" key="9">
    <source>
        <dbReference type="ARBA" id="ARBA00022801"/>
    </source>
</evidence>
<name>A0A2U4CP59_TURTR</name>
<dbReference type="PRINTS" id="PR00741">
    <property type="entry name" value="GLHYDRLASE29"/>
</dbReference>
<keyword evidence="11" id="KW-0326">Glycosidase</keyword>
<dbReference type="Proteomes" id="UP000245320">
    <property type="component" value="Chromosome 12"/>
</dbReference>
<organism evidence="17 18">
    <name type="scientific">Tursiops truncatus</name>
    <name type="common">Atlantic bottle-nosed dolphin</name>
    <name type="synonym">Delphinus truncatus</name>
    <dbReference type="NCBI Taxonomy" id="9739"/>
    <lineage>
        <taxon>Eukaryota</taxon>
        <taxon>Metazoa</taxon>
        <taxon>Chordata</taxon>
        <taxon>Craniata</taxon>
        <taxon>Vertebrata</taxon>
        <taxon>Euteleostomi</taxon>
        <taxon>Mammalia</taxon>
        <taxon>Eutheria</taxon>
        <taxon>Laurasiatheria</taxon>
        <taxon>Artiodactyla</taxon>
        <taxon>Whippomorpha</taxon>
        <taxon>Cetacea</taxon>
        <taxon>Odontoceti</taxon>
        <taxon>Delphinidae</taxon>
        <taxon>Tursiops</taxon>
    </lineage>
</organism>
<dbReference type="InterPro" id="IPR057739">
    <property type="entry name" value="Glyco_hydro_29_N"/>
</dbReference>
<comment type="catalytic activity">
    <reaction evidence="1">
        <text>a neolactoside IV(2)-alpha-Fuc-nLc4Cer(d18:1(4E)) + H2O = a neolactoside nLc4Cer(d18:1(4E)) + L-fucose</text>
        <dbReference type="Rhea" id="RHEA:48224"/>
        <dbReference type="ChEBI" id="CHEBI:2181"/>
        <dbReference type="ChEBI" id="CHEBI:15377"/>
        <dbReference type="ChEBI" id="CHEBI:17006"/>
        <dbReference type="ChEBI" id="CHEBI:28691"/>
    </reaction>
    <physiologicalReaction direction="left-to-right" evidence="1">
        <dbReference type="Rhea" id="RHEA:48225"/>
    </physiologicalReaction>
</comment>
<evidence type="ECO:0000313" key="17">
    <source>
        <dbReference type="Proteomes" id="UP000245320"/>
    </source>
</evidence>
<dbReference type="Pfam" id="PF01120">
    <property type="entry name" value="Alpha_L_fucos"/>
    <property type="match status" value="1"/>
</dbReference>
<evidence type="ECO:0000313" key="18">
    <source>
        <dbReference type="RefSeq" id="XP_019807239.2"/>
    </source>
</evidence>
<feature type="region of interest" description="Disordered" evidence="14">
    <location>
        <begin position="1"/>
        <end position="64"/>
    </location>
</feature>
<dbReference type="SMART" id="SM00812">
    <property type="entry name" value="Alpha_L_fucos"/>
    <property type="match status" value="1"/>
</dbReference>
<reference evidence="18" key="1">
    <citation type="submission" date="2025-08" db="UniProtKB">
        <authorList>
            <consortium name="RefSeq"/>
        </authorList>
    </citation>
    <scope>IDENTIFICATION</scope>
    <source>
        <tissue evidence="18">Spleen</tissue>
    </source>
</reference>
<feature type="domain" description="Glycoside hydrolase family 29 N-terminal" evidence="15">
    <location>
        <begin position="90"/>
        <end position="423"/>
    </location>
</feature>
<evidence type="ECO:0000256" key="3">
    <source>
        <dbReference type="ARBA" id="ARBA00004071"/>
    </source>
</evidence>
<keyword evidence="17" id="KW-1185">Reference proteome</keyword>
<evidence type="ECO:0000256" key="10">
    <source>
        <dbReference type="ARBA" id="ARBA00023180"/>
    </source>
</evidence>
<comment type="similarity">
    <text evidence="4">Belongs to the glycosyl hydrolase 29 family.</text>
</comment>
<dbReference type="FunFam" id="3.20.20.80:FF:000027">
    <property type="entry name" value="Alpha-L-fucosidase"/>
    <property type="match status" value="1"/>
</dbReference>
<dbReference type="Pfam" id="PF16757">
    <property type="entry name" value="Fucosidase_C"/>
    <property type="match status" value="1"/>
</dbReference>
<dbReference type="Gene3D" id="3.20.20.80">
    <property type="entry name" value="Glycosidases"/>
    <property type="match status" value="1"/>
</dbReference>
<dbReference type="InterPro" id="IPR018526">
    <property type="entry name" value="Glyco_hydro_29_CS"/>
</dbReference>
<evidence type="ECO:0000256" key="2">
    <source>
        <dbReference type="ARBA" id="ARBA00000419"/>
    </source>
</evidence>
<dbReference type="FunFam" id="2.60.40.1180:FF:000013">
    <property type="entry name" value="Alpha-L-fucosidase"/>
    <property type="match status" value="1"/>
</dbReference>
<evidence type="ECO:0000259" key="16">
    <source>
        <dbReference type="Pfam" id="PF16757"/>
    </source>
</evidence>
<dbReference type="InParanoid" id="A0A2U4CP59"/>
<dbReference type="FunCoup" id="A0A2U4CP59">
    <property type="interactions" value="237"/>
</dbReference>
<dbReference type="EC" id="3.2.1.51" evidence="6"/>
<sequence>MQASCGRSVPAPGPRPLPSQRGGCLSPRTAWSGDPGGSYSARDPEGRGIRRPRACGQDGGRGAMRSPKLPGLVLSLLLLLPPPGPVGGAARFDPTWESLDARQLPAWFDQAKFGIFIHWGVFSVPSFGSEWFWWYWQKEKLPSYVDFMKNNYPPDFTYADFGPLFTAKFFDANQWADILQASGAKYVVLTSKHHEGFTLWGSERSWNWNAVDEGPKKDIVKELAVAVRTRTDLRFGLYYSLFEWFHPLFLEDESSSFQKQQYPLSKMLPELYELVNQYQPEVLWSDGDGGAPDTYWNSTVFLAWLYNESPVRDTVVTNDRWGAGSICKHGGYYTCSDRYNPGHLLPHKWENCMTIDQFSWGYRRNAGISDYLTIEELVKQLVETVSCGGNLLMNIGPTKDGTISAIFEERLRQMGTWLKVNGEAIYDTHAWRSQNDTVTPEVWYTSKPKNKLVYAMFLKWPTSGQLFLGQPKATLGATEVELLGHGQPLQWTPLEQNGIMVELPQLTVHQMPCIILRRRPQASPDSERIYDNRNH</sequence>
<dbReference type="SUPFAM" id="SSF51445">
    <property type="entry name" value="(Trans)glycosidases"/>
    <property type="match status" value="1"/>
</dbReference>
<evidence type="ECO:0000256" key="12">
    <source>
        <dbReference type="ARBA" id="ARBA00031765"/>
    </source>
</evidence>
<dbReference type="RefSeq" id="XP_019807239.2">
    <property type="nucleotide sequence ID" value="XM_019951680.2"/>
</dbReference>
<dbReference type="PANTHER" id="PTHR10030:SF45">
    <property type="entry name" value="PLASMA ALPHA-L-FUCOSIDASE"/>
    <property type="match status" value="1"/>
</dbReference>
<proteinExistence type="inferred from homology"/>
<dbReference type="GO" id="GO:0004560">
    <property type="term" value="F:alpha-L-fucosidase activity"/>
    <property type="evidence" value="ECO:0007669"/>
    <property type="project" value="UniProtKB-EC"/>
</dbReference>
<dbReference type="GeneID" id="101331304"/>
<evidence type="ECO:0000256" key="11">
    <source>
        <dbReference type="ARBA" id="ARBA00023295"/>
    </source>
</evidence>
<dbReference type="PANTHER" id="PTHR10030">
    <property type="entry name" value="ALPHA-L-FUCOSIDASE"/>
    <property type="match status" value="1"/>
</dbReference>
<evidence type="ECO:0000256" key="13">
    <source>
        <dbReference type="ARBA" id="ARBA00032971"/>
    </source>
</evidence>
<dbReference type="GO" id="GO:0016139">
    <property type="term" value="P:glycoside catabolic process"/>
    <property type="evidence" value="ECO:0007669"/>
    <property type="project" value="TreeGrafter"/>
</dbReference>
<dbReference type="CTD" id="2519"/>
<evidence type="ECO:0000256" key="5">
    <source>
        <dbReference type="ARBA" id="ARBA00011881"/>
    </source>
</evidence>
<evidence type="ECO:0000256" key="1">
    <source>
        <dbReference type="ARBA" id="ARBA00000321"/>
    </source>
</evidence>
<dbReference type="InterPro" id="IPR017853">
    <property type="entry name" value="GH"/>
</dbReference>
<dbReference type="InterPro" id="IPR016286">
    <property type="entry name" value="FUC_metazoa-typ"/>
</dbReference>
<keyword evidence="10" id="KW-0325">Glycoprotein</keyword>
<dbReference type="OrthoDB" id="6039950at2759"/>
<dbReference type="InterPro" id="IPR000933">
    <property type="entry name" value="Glyco_hydro_29"/>
</dbReference>
<evidence type="ECO:0000259" key="15">
    <source>
        <dbReference type="Pfam" id="PF01120"/>
    </source>
</evidence>
<comment type="catalytic activity">
    <reaction evidence="2">
        <text>a neolactoside IV(2)-alpha-Fuc-nLc4Cer(d18:0) + H2O = a neolactoside nLc4Cer(d18:0) + L-fucose</text>
        <dbReference type="Rhea" id="RHEA:49308"/>
        <dbReference type="ChEBI" id="CHEBI:2181"/>
        <dbReference type="ChEBI" id="CHEBI:15377"/>
        <dbReference type="ChEBI" id="CHEBI:91119"/>
        <dbReference type="ChEBI" id="CHEBI:91121"/>
    </reaction>
    <physiologicalReaction direction="left-to-right" evidence="2">
        <dbReference type="Rhea" id="RHEA:49309"/>
    </physiologicalReaction>
</comment>
<evidence type="ECO:0000256" key="8">
    <source>
        <dbReference type="ARBA" id="ARBA00022729"/>
    </source>
</evidence>